<reference evidence="2 3" key="1">
    <citation type="submission" date="2019-06" db="EMBL/GenBank/DDBJ databases">
        <title>Draft genome sequence of the filamentous fungus Phialemoniopsis curvata isolated from diesel fuel.</title>
        <authorList>
            <person name="Varaljay V.A."/>
            <person name="Lyon W.J."/>
            <person name="Crouch A.L."/>
            <person name="Drake C.E."/>
            <person name="Hollomon J.M."/>
            <person name="Nadeau L.J."/>
            <person name="Nunn H.S."/>
            <person name="Stevenson B.S."/>
            <person name="Bojanowski C.L."/>
            <person name="Crookes-Goodson W.J."/>
        </authorList>
    </citation>
    <scope>NUCLEOTIDE SEQUENCE [LARGE SCALE GENOMIC DNA]</scope>
    <source>
        <strain evidence="2 3">D216</strain>
    </source>
</reference>
<keyword evidence="3" id="KW-1185">Reference proteome</keyword>
<evidence type="ECO:0000256" key="1">
    <source>
        <dbReference type="SAM" id="MobiDB-lite"/>
    </source>
</evidence>
<gene>
    <name evidence="2" type="ORF">E0L32_006139</name>
</gene>
<feature type="compositionally biased region" description="Polar residues" evidence="1">
    <location>
        <begin position="135"/>
        <end position="145"/>
    </location>
</feature>
<dbReference type="RefSeq" id="XP_030995120.1">
    <property type="nucleotide sequence ID" value="XM_031140739.1"/>
</dbReference>
<dbReference type="InParanoid" id="A0A507B7M6"/>
<name>A0A507B7M6_9PEZI</name>
<organism evidence="2 3">
    <name type="scientific">Thyridium curvatum</name>
    <dbReference type="NCBI Taxonomy" id="1093900"/>
    <lineage>
        <taxon>Eukaryota</taxon>
        <taxon>Fungi</taxon>
        <taxon>Dikarya</taxon>
        <taxon>Ascomycota</taxon>
        <taxon>Pezizomycotina</taxon>
        <taxon>Sordariomycetes</taxon>
        <taxon>Sordariomycetidae</taxon>
        <taxon>Thyridiales</taxon>
        <taxon>Thyridiaceae</taxon>
        <taxon>Thyridium</taxon>
    </lineage>
</organism>
<sequence>MDSGLFRLNKRMNQETGGQIFGAPTTMGKENQVLALEEPALQARTNAHIHKMIKINFVKIILFPYHVIRQARRDYDHGRSSRKAQQSRAKEAQESRPQSLEGDKATIPTSQDKATTPPSTNKTSTTPPQDKATAPPSQDKATTPPSQVPIPNKSSNTTEECPRPKQQPKVRTSYPKGCWNYRHGKEYPWSIERVVQQNPDWRGTWVLEAKDMWSIDWQQGLTPQGKRQPQPHWPFAVPYETGSDELLEMLRRPSRARDC</sequence>
<feature type="region of interest" description="Disordered" evidence="1">
    <location>
        <begin position="74"/>
        <end position="172"/>
    </location>
</feature>
<feature type="compositionally biased region" description="Low complexity" evidence="1">
    <location>
        <begin position="115"/>
        <end position="128"/>
    </location>
</feature>
<protein>
    <submittedName>
        <fullName evidence="2">Uncharacterized protein</fullName>
    </submittedName>
</protein>
<evidence type="ECO:0000313" key="3">
    <source>
        <dbReference type="Proteomes" id="UP000319257"/>
    </source>
</evidence>
<evidence type="ECO:0000313" key="2">
    <source>
        <dbReference type="EMBL" id="TPX13409.1"/>
    </source>
</evidence>
<dbReference type="OrthoDB" id="4808018at2759"/>
<proteinExistence type="predicted"/>
<dbReference type="Proteomes" id="UP000319257">
    <property type="component" value="Unassembled WGS sequence"/>
</dbReference>
<comment type="caution">
    <text evidence="2">The sequence shown here is derived from an EMBL/GenBank/DDBJ whole genome shotgun (WGS) entry which is preliminary data.</text>
</comment>
<dbReference type="EMBL" id="SKBQ01000034">
    <property type="protein sequence ID" value="TPX13409.1"/>
    <property type="molecule type" value="Genomic_DNA"/>
</dbReference>
<dbReference type="GeneID" id="41973586"/>
<accession>A0A507B7M6</accession>
<dbReference type="AlphaFoldDB" id="A0A507B7M6"/>